<comment type="subcellular location">
    <subcellularLocation>
        <location evidence="1">Membrane</location>
        <topology evidence="1">Single-pass membrane protein</topology>
    </subcellularLocation>
</comment>
<dbReference type="PROSITE" id="PS00107">
    <property type="entry name" value="PROTEIN_KINASE_ATP"/>
    <property type="match status" value="1"/>
</dbReference>
<keyword evidence="5 17" id="KW-0732">Signal</keyword>
<evidence type="ECO:0000256" key="10">
    <source>
        <dbReference type="ARBA" id="ARBA00022989"/>
    </source>
</evidence>
<evidence type="ECO:0000256" key="6">
    <source>
        <dbReference type="ARBA" id="ARBA00022737"/>
    </source>
</evidence>
<dbReference type="EMBL" id="VEPZ02001220">
    <property type="protein sequence ID" value="KAE8686241.1"/>
    <property type="molecule type" value="Genomic_DNA"/>
</dbReference>
<evidence type="ECO:0000259" key="18">
    <source>
        <dbReference type="PROSITE" id="PS50011"/>
    </source>
</evidence>
<dbReference type="PROSITE" id="PS50011">
    <property type="entry name" value="PROTEIN_KINASE_DOM"/>
    <property type="match status" value="1"/>
</dbReference>
<dbReference type="Pfam" id="PF01657">
    <property type="entry name" value="Stress-antifung"/>
    <property type="match status" value="2"/>
</dbReference>
<keyword evidence="13" id="KW-0325">Glycoprotein</keyword>
<comment type="catalytic activity">
    <reaction evidence="15">
        <text>L-threonyl-[protein] + ATP = O-phospho-L-threonyl-[protein] + ADP + H(+)</text>
        <dbReference type="Rhea" id="RHEA:46608"/>
        <dbReference type="Rhea" id="RHEA-COMP:11060"/>
        <dbReference type="Rhea" id="RHEA-COMP:11605"/>
        <dbReference type="ChEBI" id="CHEBI:15378"/>
        <dbReference type="ChEBI" id="CHEBI:30013"/>
        <dbReference type="ChEBI" id="CHEBI:30616"/>
        <dbReference type="ChEBI" id="CHEBI:61977"/>
        <dbReference type="ChEBI" id="CHEBI:456216"/>
    </reaction>
</comment>
<feature type="domain" description="Gnk2-homologous" evidence="19">
    <location>
        <begin position="28"/>
        <end position="132"/>
    </location>
</feature>
<keyword evidence="7 16" id="KW-0547">Nucleotide-binding</keyword>
<evidence type="ECO:0000256" key="14">
    <source>
        <dbReference type="ARBA" id="ARBA00047558"/>
    </source>
</evidence>
<keyword evidence="10" id="KW-1133">Transmembrane helix</keyword>
<feature type="chain" id="PRO_5025596681" evidence="17">
    <location>
        <begin position="29"/>
        <end position="667"/>
    </location>
</feature>
<keyword evidence="12" id="KW-0675">Receptor</keyword>
<evidence type="ECO:0000313" key="21">
    <source>
        <dbReference type="Proteomes" id="UP000436088"/>
    </source>
</evidence>
<dbReference type="PROSITE" id="PS00108">
    <property type="entry name" value="PROTEIN_KINASE_ST"/>
    <property type="match status" value="1"/>
</dbReference>
<evidence type="ECO:0000256" key="16">
    <source>
        <dbReference type="PROSITE-ProRule" id="PRU10141"/>
    </source>
</evidence>
<dbReference type="Gene3D" id="3.30.200.20">
    <property type="entry name" value="Phosphorylase Kinase, domain 1"/>
    <property type="match status" value="1"/>
</dbReference>
<dbReference type="Pfam" id="PF07714">
    <property type="entry name" value="PK_Tyr_Ser-Thr"/>
    <property type="match status" value="1"/>
</dbReference>
<feature type="signal peptide" evidence="17">
    <location>
        <begin position="1"/>
        <end position="28"/>
    </location>
</feature>
<evidence type="ECO:0000259" key="19">
    <source>
        <dbReference type="PROSITE" id="PS51473"/>
    </source>
</evidence>
<dbReference type="GO" id="GO:0042742">
    <property type="term" value="P:defense response to bacterium"/>
    <property type="evidence" value="ECO:0007669"/>
    <property type="project" value="TreeGrafter"/>
</dbReference>
<dbReference type="Gene3D" id="1.10.510.10">
    <property type="entry name" value="Transferase(Phosphotransferase) domain 1"/>
    <property type="match status" value="1"/>
</dbReference>
<evidence type="ECO:0000256" key="9">
    <source>
        <dbReference type="ARBA" id="ARBA00022840"/>
    </source>
</evidence>
<dbReference type="InterPro" id="IPR002902">
    <property type="entry name" value="GNK2"/>
</dbReference>
<dbReference type="Gene3D" id="3.30.430.20">
    <property type="entry name" value="Gnk2 domain, C-X8-C-X2-C motif"/>
    <property type="match status" value="2"/>
</dbReference>
<keyword evidence="21" id="KW-1185">Reference proteome</keyword>
<evidence type="ECO:0000256" key="15">
    <source>
        <dbReference type="ARBA" id="ARBA00047951"/>
    </source>
</evidence>
<keyword evidence="4" id="KW-0812">Transmembrane</keyword>
<evidence type="ECO:0000256" key="17">
    <source>
        <dbReference type="SAM" id="SignalP"/>
    </source>
</evidence>
<evidence type="ECO:0000256" key="2">
    <source>
        <dbReference type="ARBA" id="ARBA00022527"/>
    </source>
</evidence>
<dbReference type="GO" id="GO:0005524">
    <property type="term" value="F:ATP binding"/>
    <property type="evidence" value="ECO:0007669"/>
    <property type="project" value="UniProtKB-UniRule"/>
</dbReference>
<dbReference type="GO" id="GO:0006979">
    <property type="term" value="P:response to oxidative stress"/>
    <property type="evidence" value="ECO:0007669"/>
    <property type="project" value="UniProtKB-ARBA"/>
</dbReference>
<dbReference type="FunFam" id="1.10.510.10:FF:000129">
    <property type="entry name" value="cysteine-rich receptor-like protein kinase 10"/>
    <property type="match status" value="1"/>
</dbReference>
<dbReference type="AlphaFoldDB" id="A0A6A2Z2T4"/>
<keyword evidence="8" id="KW-0418">Kinase</keyword>
<evidence type="ECO:0000256" key="12">
    <source>
        <dbReference type="ARBA" id="ARBA00023170"/>
    </source>
</evidence>
<reference evidence="20" key="1">
    <citation type="submission" date="2019-09" db="EMBL/GenBank/DDBJ databases">
        <title>Draft genome information of white flower Hibiscus syriacus.</title>
        <authorList>
            <person name="Kim Y.-M."/>
        </authorList>
    </citation>
    <scope>NUCLEOTIDE SEQUENCE [LARGE SCALE GENOMIC DNA]</scope>
    <source>
        <strain evidence="20">YM2019G1</strain>
    </source>
</reference>
<evidence type="ECO:0000256" key="5">
    <source>
        <dbReference type="ARBA" id="ARBA00022729"/>
    </source>
</evidence>
<dbReference type="FunFam" id="3.30.430.20:FF:000003">
    <property type="entry name" value="Cysteine-rich RLK (RECEPTOR-like protein kinase) 10"/>
    <property type="match status" value="1"/>
</dbReference>
<dbReference type="CDD" id="cd14066">
    <property type="entry name" value="STKc_IRAK"/>
    <property type="match status" value="1"/>
</dbReference>
<dbReference type="PROSITE" id="PS51473">
    <property type="entry name" value="GNK2"/>
    <property type="match status" value="2"/>
</dbReference>
<accession>A0A6A2Z2T4</accession>
<dbReference type="SMART" id="SM00220">
    <property type="entry name" value="S_TKc"/>
    <property type="match status" value="1"/>
</dbReference>
<evidence type="ECO:0000313" key="20">
    <source>
        <dbReference type="EMBL" id="KAE8686241.1"/>
    </source>
</evidence>
<evidence type="ECO:0000256" key="7">
    <source>
        <dbReference type="ARBA" id="ARBA00022741"/>
    </source>
</evidence>
<dbReference type="InterPro" id="IPR000719">
    <property type="entry name" value="Prot_kinase_dom"/>
</dbReference>
<feature type="binding site" evidence="16">
    <location>
        <position position="366"/>
    </location>
    <ligand>
        <name>ATP</name>
        <dbReference type="ChEBI" id="CHEBI:30616"/>
    </ligand>
</feature>
<evidence type="ECO:0000256" key="1">
    <source>
        <dbReference type="ARBA" id="ARBA00004167"/>
    </source>
</evidence>
<comment type="catalytic activity">
    <reaction evidence="14">
        <text>L-seryl-[protein] + ATP = O-phospho-L-seryl-[protein] + ADP + H(+)</text>
        <dbReference type="Rhea" id="RHEA:17989"/>
        <dbReference type="Rhea" id="RHEA-COMP:9863"/>
        <dbReference type="Rhea" id="RHEA-COMP:11604"/>
        <dbReference type="ChEBI" id="CHEBI:15378"/>
        <dbReference type="ChEBI" id="CHEBI:29999"/>
        <dbReference type="ChEBI" id="CHEBI:30616"/>
        <dbReference type="ChEBI" id="CHEBI:83421"/>
        <dbReference type="ChEBI" id="CHEBI:456216"/>
    </reaction>
</comment>
<organism evidence="20 21">
    <name type="scientific">Hibiscus syriacus</name>
    <name type="common">Rose of Sharon</name>
    <dbReference type="NCBI Taxonomy" id="106335"/>
    <lineage>
        <taxon>Eukaryota</taxon>
        <taxon>Viridiplantae</taxon>
        <taxon>Streptophyta</taxon>
        <taxon>Embryophyta</taxon>
        <taxon>Tracheophyta</taxon>
        <taxon>Spermatophyta</taxon>
        <taxon>Magnoliopsida</taxon>
        <taxon>eudicotyledons</taxon>
        <taxon>Gunneridae</taxon>
        <taxon>Pentapetalae</taxon>
        <taxon>rosids</taxon>
        <taxon>malvids</taxon>
        <taxon>Malvales</taxon>
        <taxon>Malvaceae</taxon>
        <taxon>Malvoideae</taxon>
        <taxon>Hibiscus</taxon>
    </lineage>
</organism>
<protein>
    <submittedName>
        <fullName evidence="20">Cysteine-rich receptor-like protein kinase 25-like isoform 1</fullName>
    </submittedName>
</protein>
<sequence>MLLMMADSFSKICFLALFLSIFCSASLAESELLYNCCSNATGNRVYTANIDRLFSYLSTNATEEHDGFFNTTSGQEPHTVYGLYLCRGDVGPKICRDCINVAAAEMPRLCPNKTWAILWYAECMLRYSNESIFSSMAEKPGVDQWNYNHDAMESDRFNRLVASAMKNVTTGASNSTKKFATSEAAFTEFQTLYSLAQCTPDISTKDCYRCLQDSVADLLIDTGGNKSGFALRPSCTAQYQTAPFYNIVSNTSQAAPPPEQPLPLPPPPDHFHKKGLSMSSQTVIKIVVPTVGFLVLSSFVCTSKKLIALRNRKDGMKARALQSLQFDFSIIKAATDNFAEANKIGAGGFGSVYKGMLPDGQEIAVKRLSTSSSQGAQEFKTEVVLVAKLQHRNLVKLLGYCLQRKERMLIYEFVPNRSLDHFIFATEKQRQLDWPQRYKIIKGIARGLLYLHSDSRLKIIHRDLKAGNILLDEGMNPKISDFGMAKLVRENKSLQQTKRIVGTYGYMPPEYAIHGQFSDKSDVFSFGILILEIVSGKRNTSFCHSVNAENLLTYAWRHWKNGTTIELMDSTLRDSYVSNEVIRCIHIGLLCVQEIPEVRPTMARVVIMLSSSSVTLPLPQRTAFFFGTTTEGKLPIVDYKSDQSMSTVSSSAAATVNETSITELCPR</sequence>
<evidence type="ECO:0000256" key="11">
    <source>
        <dbReference type="ARBA" id="ARBA00023136"/>
    </source>
</evidence>
<gene>
    <name evidence="20" type="ORF">F3Y22_tig00111070pilonHSYRG00017</name>
</gene>
<feature type="domain" description="Protein kinase" evidence="18">
    <location>
        <begin position="338"/>
        <end position="625"/>
    </location>
</feature>
<keyword evidence="2" id="KW-0723">Serine/threonine-protein kinase</keyword>
<comment type="caution">
    <text evidence="20">The sequence shown here is derived from an EMBL/GenBank/DDBJ whole genome shotgun (WGS) entry which is preliminary data.</text>
</comment>
<dbReference type="InterPro" id="IPR038408">
    <property type="entry name" value="GNK2_sf"/>
</dbReference>
<dbReference type="GO" id="GO:0005886">
    <property type="term" value="C:plasma membrane"/>
    <property type="evidence" value="ECO:0007669"/>
    <property type="project" value="TreeGrafter"/>
</dbReference>
<name>A0A6A2Z2T4_HIBSY</name>
<keyword evidence="11" id="KW-0472">Membrane</keyword>
<dbReference type="Proteomes" id="UP000436088">
    <property type="component" value="Unassembled WGS sequence"/>
</dbReference>
<keyword evidence="3" id="KW-0808">Transferase</keyword>
<keyword evidence="6" id="KW-0677">Repeat</keyword>
<dbReference type="PANTHER" id="PTHR27002:SF622">
    <property type="entry name" value="CYSTEINE-RICH RECEPTOR-LIKE PROTEIN KINASE 5"/>
    <property type="match status" value="1"/>
</dbReference>
<proteinExistence type="predicted"/>
<evidence type="ECO:0000256" key="13">
    <source>
        <dbReference type="ARBA" id="ARBA00023180"/>
    </source>
</evidence>
<evidence type="ECO:0000256" key="3">
    <source>
        <dbReference type="ARBA" id="ARBA00022679"/>
    </source>
</evidence>
<dbReference type="PANTHER" id="PTHR27002">
    <property type="entry name" value="RECEPTOR-LIKE SERINE/THREONINE-PROTEIN KINASE SD1-8"/>
    <property type="match status" value="1"/>
</dbReference>
<dbReference type="CDD" id="cd23509">
    <property type="entry name" value="Gnk2-like"/>
    <property type="match status" value="2"/>
</dbReference>
<dbReference type="InterPro" id="IPR008271">
    <property type="entry name" value="Ser/Thr_kinase_AS"/>
</dbReference>
<dbReference type="GO" id="GO:0004674">
    <property type="term" value="F:protein serine/threonine kinase activity"/>
    <property type="evidence" value="ECO:0007669"/>
    <property type="project" value="UniProtKB-KW"/>
</dbReference>
<dbReference type="InterPro" id="IPR001245">
    <property type="entry name" value="Ser-Thr/Tyr_kinase_cat_dom"/>
</dbReference>
<evidence type="ECO:0000256" key="8">
    <source>
        <dbReference type="ARBA" id="ARBA00022777"/>
    </source>
</evidence>
<keyword evidence="9 16" id="KW-0067">ATP-binding</keyword>
<dbReference type="FunFam" id="3.30.200.20:FF:000142">
    <property type="entry name" value="Cysteine-rich receptor-like protein kinase 10"/>
    <property type="match status" value="1"/>
</dbReference>
<evidence type="ECO:0000256" key="4">
    <source>
        <dbReference type="ARBA" id="ARBA00022692"/>
    </source>
</evidence>
<dbReference type="InterPro" id="IPR017441">
    <property type="entry name" value="Protein_kinase_ATP_BS"/>
</dbReference>
<dbReference type="SUPFAM" id="SSF56112">
    <property type="entry name" value="Protein kinase-like (PK-like)"/>
    <property type="match status" value="1"/>
</dbReference>
<dbReference type="InterPro" id="IPR011009">
    <property type="entry name" value="Kinase-like_dom_sf"/>
</dbReference>
<feature type="domain" description="Gnk2-homologous" evidence="19">
    <location>
        <begin position="138"/>
        <end position="244"/>
    </location>
</feature>